<evidence type="ECO:0000313" key="2">
    <source>
        <dbReference type="RefSeq" id="XP_075099224.1"/>
    </source>
</evidence>
<accession>A0AC58TPR6</accession>
<sequence length="244" mass="27923">MALQILGKVSSRVRLFVIGALDSQVDIYNKIIRINVKWQPPPRGWFKVNIDGTFKSNYLEGGISGVICDYKGQWRIGYHKKIQATSPIKTELQAFRHALQLIIREHIFPIEVETDATEVIRFLQDDYPTYNNLIYECRRLMEEASRQGTITLKHSFREGNMMAHLLAKAALVQRSYNKLCIYVLPPEFVIDVYDKDQDGYIYVRSCSRDQCGHIIALGNDNALQGIILAYDGICINDNVNGHDP</sequence>
<reference evidence="2" key="2">
    <citation type="submission" date="2025-08" db="UniProtKB">
        <authorList>
            <consortium name="RefSeq"/>
        </authorList>
    </citation>
    <scope>IDENTIFICATION</scope>
    <source>
        <tissue evidence="2">Leaf</tissue>
    </source>
</reference>
<reference evidence="1" key="1">
    <citation type="journal article" date="2014" name="Nat. Commun.">
        <title>The tobacco genome sequence and its comparison with those of tomato and potato.</title>
        <authorList>
            <person name="Sierro N."/>
            <person name="Battey J.N."/>
            <person name="Ouadi S."/>
            <person name="Bakaher N."/>
            <person name="Bovet L."/>
            <person name="Willig A."/>
            <person name="Goepfert S."/>
            <person name="Peitsch M.C."/>
            <person name="Ivanov N.V."/>
        </authorList>
    </citation>
    <scope>NUCLEOTIDE SEQUENCE [LARGE SCALE GENOMIC DNA]</scope>
</reference>
<evidence type="ECO:0000313" key="1">
    <source>
        <dbReference type="Proteomes" id="UP000790787"/>
    </source>
</evidence>
<dbReference type="Proteomes" id="UP000790787">
    <property type="component" value="Chromosome 3"/>
</dbReference>
<name>A0AC58TPR6_TOBAC</name>
<dbReference type="RefSeq" id="XP_075099224.1">
    <property type="nucleotide sequence ID" value="XM_075243123.1"/>
</dbReference>
<keyword evidence="1" id="KW-1185">Reference proteome</keyword>
<proteinExistence type="predicted"/>
<organism evidence="1 2">
    <name type="scientific">Nicotiana tabacum</name>
    <name type="common">Common tobacco</name>
    <dbReference type="NCBI Taxonomy" id="4097"/>
    <lineage>
        <taxon>Eukaryota</taxon>
        <taxon>Viridiplantae</taxon>
        <taxon>Streptophyta</taxon>
        <taxon>Embryophyta</taxon>
        <taxon>Tracheophyta</taxon>
        <taxon>Spermatophyta</taxon>
        <taxon>Magnoliopsida</taxon>
        <taxon>eudicotyledons</taxon>
        <taxon>Gunneridae</taxon>
        <taxon>Pentapetalae</taxon>
        <taxon>asterids</taxon>
        <taxon>lamiids</taxon>
        <taxon>Solanales</taxon>
        <taxon>Solanaceae</taxon>
        <taxon>Nicotianoideae</taxon>
        <taxon>Nicotianeae</taxon>
        <taxon>Nicotiana</taxon>
    </lineage>
</organism>
<protein>
    <submittedName>
        <fullName evidence="2">Uncharacterized protein LOC107774788</fullName>
    </submittedName>
</protein>
<gene>
    <name evidence="2" type="primary">LOC107774788</name>
</gene>